<name>A0A7M5WXT3_9CNID</name>
<proteinExistence type="inferred from homology"/>
<evidence type="ECO:0000313" key="9">
    <source>
        <dbReference type="Proteomes" id="UP000594262"/>
    </source>
</evidence>
<evidence type="ECO:0000256" key="4">
    <source>
        <dbReference type="ARBA" id="ARBA00023054"/>
    </source>
</evidence>
<evidence type="ECO:0000313" key="8">
    <source>
        <dbReference type="EnsemblMetazoa" id="CLYHEMP014522.1"/>
    </source>
</evidence>
<comment type="similarity">
    <text evidence="2">Belongs to the ODF2 family.</text>
</comment>
<reference evidence="8" key="1">
    <citation type="submission" date="2021-01" db="UniProtKB">
        <authorList>
            <consortium name="EnsemblMetazoa"/>
        </authorList>
    </citation>
    <scope>IDENTIFICATION</scope>
</reference>
<protein>
    <submittedName>
        <fullName evidence="8">Uncharacterized protein</fullName>
    </submittedName>
</protein>
<dbReference type="AlphaFoldDB" id="A0A7M5WXT3"/>
<evidence type="ECO:0000256" key="7">
    <source>
        <dbReference type="SAM" id="MobiDB-lite"/>
    </source>
</evidence>
<feature type="coiled-coil region" evidence="6">
    <location>
        <begin position="162"/>
        <end position="371"/>
    </location>
</feature>
<dbReference type="GO" id="GO:0005813">
    <property type="term" value="C:centrosome"/>
    <property type="evidence" value="ECO:0007669"/>
    <property type="project" value="UniProtKB-SubCell"/>
</dbReference>
<evidence type="ECO:0000256" key="3">
    <source>
        <dbReference type="ARBA" id="ARBA00022490"/>
    </source>
</evidence>
<feature type="compositionally biased region" description="Polar residues" evidence="7">
    <location>
        <begin position="816"/>
        <end position="826"/>
    </location>
</feature>
<dbReference type="PANTHER" id="PTHR23162:SF10">
    <property type="entry name" value="FI13205P"/>
    <property type="match status" value="1"/>
</dbReference>
<evidence type="ECO:0000256" key="2">
    <source>
        <dbReference type="ARBA" id="ARBA00009316"/>
    </source>
</evidence>
<organism evidence="8 9">
    <name type="scientific">Clytia hemisphaerica</name>
    <dbReference type="NCBI Taxonomy" id="252671"/>
    <lineage>
        <taxon>Eukaryota</taxon>
        <taxon>Metazoa</taxon>
        <taxon>Cnidaria</taxon>
        <taxon>Hydrozoa</taxon>
        <taxon>Hydroidolina</taxon>
        <taxon>Leptothecata</taxon>
        <taxon>Obeliida</taxon>
        <taxon>Clytiidae</taxon>
        <taxon>Clytia</taxon>
    </lineage>
</organism>
<feature type="compositionally biased region" description="Basic residues" evidence="7">
    <location>
        <begin position="44"/>
        <end position="57"/>
    </location>
</feature>
<comment type="subcellular location">
    <subcellularLocation>
        <location evidence="1">Cytoplasm</location>
        <location evidence="1">Cytoskeleton</location>
        <location evidence="1">Microtubule organizing center</location>
        <location evidence="1">Centrosome</location>
    </subcellularLocation>
</comment>
<keyword evidence="4 6" id="KW-0175">Coiled coil</keyword>
<keyword evidence="3" id="KW-0963">Cytoplasm</keyword>
<dbReference type="InterPro" id="IPR026099">
    <property type="entry name" value="Odf2-rel"/>
</dbReference>
<accession>A0A7M5WXT3</accession>
<feature type="region of interest" description="Disordered" evidence="7">
    <location>
        <begin position="1"/>
        <end position="97"/>
    </location>
</feature>
<keyword evidence="5" id="KW-0206">Cytoskeleton</keyword>
<evidence type="ECO:0000256" key="6">
    <source>
        <dbReference type="SAM" id="Coils"/>
    </source>
</evidence>
<evidence type="ECO:0000256" key="5">
    <source>
        <dbReference type="ARBA" id="ARBA00023212"/>
    </source>
</evidence>
<feature type="coiled-coil region" evidence="6">
    <location>
        <begin position="467"/>
        <end position="522"/>
    </location>
</feature>
<evidence type="ECO:0000256" key="1">
    <source>
        <dbReference type="ARBA" id="ARBA00004300"/>
    </source>
</evidence>
<feature type="coiled-coil region" evidence="6">
    <location>
        <begin position="548"/>
        <end position="642"/>
    </location>
</feature>
<dbReference type="EnsemblMetazoa" id="CLYHEMT014522.1">
    <property type="protein sequence ID" value="CLYHEMP014522.1"/>
    <property type="gene ID" value="CLYHEMG014522"/>
</dbReference>
<feature type="compositionally biased region" description="Low complexity" evidence="7">
    <location>
        <begin position="10"/>
        <end position="19"/>
    </location>
</feature>
<dbReference type="RefSeq" id="XP_066928037.1">
    <property type="nucleotide sequence ID" value="XM_067071936.1"/>
</dbReference>
<feature type="region of interest" description="Disordered" evidence="7">
    <location>
        <begin position="816"/>
        <end position="835"/>
    </location>
</feature>
<sequence>MSSKSKTKKSTSFDLSKTSPVHVRYAKKKQTNHLTPSSNLKKPEKPKKKSKVTKSKRPFIPAPGKTSPGKPYQWESKSHRLEINPPPLSSTRSRTMHMDELSTTTEDDYVRGERYPQSAHYPTPDARYATPVERSYTPGERYEHKIDRLLKDVSINEREYLKSKTADQLNASRRLIEDQEKELQVSLNEREYLKSKAKDQLNASRKLIEDQEQELQSYKTNLDTSLHDRSKLERSYELVKKEAENSKNEAFMLGQEKNTLLRRLNDVEHEGKEASQELDKLRKTCRKLKHDRKFTEVDIKALSSQRDMLLDKLDEFDVTNKNLRRLIKEAHKKQVSEDELTDRCNILIKKLTNAESTIQNQSAQLVDQDKQIDTLIAKIETDKQQGKIYDDLQKTMEATREHLQTELTQKSVECERLQQAFEKSQRDSSACTAEVEHYQSVLAVTRDKSVRDKEALKKATRIQRERADKSEDSNEKLQKQMSDLLIELDHSKRTLIDLTDAHKKLKKDNEYLEDESKILRKNIFDIGDTLELSPKTMKAGPVPVVEKLTSKVRQLKCVKTENERLKEEIRSIEENFHSTDQDYTFKLRTAETEITKLRAALDQFETLATEYKSQLDHYRNECNDLHNRLRQQDEQMNSKLKESMHEVNDVRTSLRSKILELEPYPAMLKASEDRLRETQERANTAEKKNTEQNIVIVELTQKVEMLTEQMDHLREKYRSKHDESKHLEQQITAMERQMQSVDGSQRELIQSLSRKDENLAVLQERFESQRIENERLVHQLEVALNDAKKQVETQKDKAVAKERSAQARIMDLEAQLSRSTQNTQQLKRTKDEAERKFNSRLQDMRDRLEQANSTTRSMQNYVQFLKSTYANVFTDEIDSAHKY</sequence>
<keyword evidence="9" id="KW-1185">Reference proteome</keyword>
<dbReference type="Proteomes" id="UP000594262">
    <property type="component" value="Unplaced"/>
</dbReference>
<dbReference type="GO" id="GO:1902017">
    <property type="term" value="P:regulation of cilium assembly"/>
    <property type="evidence" value="ECO:0007669"/>
    <property type="project" value="TreeGrafter"/>
</dbReference>
<dbReference type="GeneID" id="136815491"/>
<dbReference type="OrthoDB" id="413404at2759"/>
<dbReference type="PANTHER" id="PTHR23162">
    <property type="entry name" value="OUTER DENSE FIBER OF SPERM TAILS 2"/>
    <property type="match status" value="1"/>
</dbReference>